<dbReference type="GO" id="GO:0009927">
    <property type="term" value="F:histidine phosphotransfer kinase activity"/>
    <property type="evidence" value="ECO:0007669"/>
    <property type="project" value="TreeGrafter"/>
</dbReference>
<comment type="catalytic activity">
    <reaction evidence="1">
        <text>ATP + protein L-histidine = ADP + protein N-phospho-L-histidine.</text>
        <dbReference type="EC" id="2.7.13.3"/>
    </reaction>
</comment>
<dbReference type="PANTHER" id="PTHR43047">
    <property type="entry name" value="TWO-COMPONENT HISTIDINE PROTEIN KINASE"/>
    <property type="match status" value="1"/>
</dbReference>
<dbReference type="InterPro" id="IPR004358">
    <property type="entry name" value="Sig_transdc_His_kin-like_C"/>
</dbReference>
<dbReference type="InterPro" id="IPR003661">
    <property type="entry name" value="HisK_dim/P_dom"/>
</dbReference>
<dbReference type="OrthoDB" id="9805942at2"/>
<proteinExistence type="predicted"/>
<evidence type="ECO:0000259" key="6">
    <source>
        <dbReference type="PROSITE" id="PS50109"/>
    </source>
</evidence>
<dbReference type="PROSITE" id="PS50109">
    <property type="entry name" value="HIS_KIN"/>
    <property type="match status" value="1"/>
</dbReference>
<dbReference type="EC" id="2.7.13.3" evidence="2"/>
<dbReference type="PANTHER" id="PTHR43047:SF72">
    <property type="entry name" value="OSMOSENSING HISTIDINE PROTEIN KINASE SLN1"/>
    <property type="match status" value="1"/>
</dbReference>
<dbReference type="InterPro" id="IPR036097">
    <property type="entry name" value="HisK_dim/P_sf"/>
</dbReference>
<gene>
    <name evidence="7" type="ORF">NHE_0509</name>
</gene>
<keyword evidence="5 7" id="KW-0418">Kinase</keyword>
<dbReference type="AlphaFoldDB" id="X5H4F9"/>
<dbReference type="KEGG" id="nhm:NHE_0509"/>
<dbReference type="InterPro" id="IPR036890">
    <property type="entry name" value="HATPase_C_sf"/>
</dbReference>
<feature type="domain" description="Histidine kinase" evidence="6">
    <location>
        <begin position="298"/>
        <end position="514"/>
    </location>
</feature>
<dbReference type="GO" id="GO:0005886">
    <property type="term" value="C:plasma membrane"/>
    <property type="evidence" value="ECO:0007669"/>
    <property type="project" value="TreeGrafter"/>
</dbReference>
<evidence type="ECO:0000256" key="4">
    <source>
        <dbReference type="ARBA" id="ARBA00022679"/>
    </source>
</evidence>
<dbReference type="HOGENOM" id="CLU_473138_0_0_5"/>
<dbReference type="Pfam" id="PF00512">
    <property type="entry name" value="HisKA"/>
    <property type="match status" value="1"/>
</dbReference>
<dbReference type="InterPro" id="IPR003594">
    <property type="entry name" value="HATPase_dom"/>
</dbReference>
<organism evidence="7 8">
    <name type="scientific">Neorickettsia helminthoeca str. Oregon</name>
    <dbReference type="NCBI Taxonomy" id="1286528"/>
    <lineage>
        <taxon>Bacteria</taxon>
        <taxon>Pseudomonadati</taxon>
        <taxon>Pseudomonadota</taxon>
        <taxon>Alphaproteobacteria</taxon>
        <taxon>Rickettsiales</taxon>
        <taxon>Anaplasmataceae</taxon>
        <taxon>Neorickettsia</taxon>
    </lineage>
</organism>
<dbReference type="Pfam" id="PF02518">
    <property type="entry name" value="HATPase_c"/>
    <property type="match status" value="1"/>
</dbReference>
<accession>X5H4F9</accession>
<evidence type="ECO:0000313" key="8">
    <source>
        <dbReference type="Proteomes" id="UP000023755"/>
    </source>
</evidence>
<evidence type="ECO:0000256" key="5">
    <source>
        <dbReference type="ARBA" id="ARBA00022777"/>
    </source>
</evidence>
<evidence type="ECO:0000256" key="1">
    <source>
        <dbReference type="ARBA" id="ARBA00000085"/>
    </source>
</evidence>
<protein>
    <recommendedName>
        <fullName evidence="2">histidine kinase</fullName>
        <ecNumber evidence="2">2.7.13.3</ecNumber>
    </recommendedName>
</protein>
<dbReference type="STRING" id="1286528.NHE_0509"/>
<dbReference type="EMBL" id="CP007481">
    <property type="protein sequence ID" value="AHX11451.1"/>
    <property type="molecule type" value="Genomic_DNA"/>
</dbReference>
<dbReference type="RefSeq" id="WP_051579581.1">
    <property type="nucleotide sequence ID" value="NZ_CP007481.1"/>
</dbReference>
<dbReference type="Gene3D" id="1.10.287.130">
    <property type="match status" value="1"/>
</dbReference>
<sequence>MTFKKRDMDLKRCIRYIKFLLFFLAFVSIFSSLAYNNGNLRNYNKIREIESSSAFKVAQNTIENFYSGVQNEISLVNFIAGHGAPTDTNIQYLDTILQYGGFMFLSDTGKVTEYETGPQLVETVKDDKLGVIKNVTLNNALVHHCVRHQDNHNNYDVGRGRILYHLPLSSLSRKLADALSKIGEQDNFSIVDKNYNEIYQSSKAAGKANLKKCGSIYSSFDSGFHFCQEDLSSIPYKESIIGVFSFLLPLSVALVILSFLNRVELALMNSKAVETSNGNINPLLADRTPSSCSNFISCITHELRTPLNVIIAFSEMIKDECLGSINNKRYVCYGKEIFDFGTNLLKTVDNIIDVTKSNSMLLTPNRDSSSIQKILGEVVRSCRSIILEKEIELSKDIDPLLPEIFIDHNQVKKAITNILSNAVKFSPNGATVSIEASHDPIDDSIHIVIEDSGIGMTIVEGMPTPEKSLTQKADGLGIGLLLSRNIIRLNNGNLEIYSQVGKGTRSVITFYRQKNAGLENTSQESQNETSRVN</sequence>
<dbReference type="CDD" id="cd00082">
    <property type="entry name" value="HisKA"/>
    <property type="match status" value="1"/>
</dbReference>
<keyword evidence="3" id="KW-0597">Phosphoprotein</keyword>
<name>X5H4F9_9RICK</name>
<reference evidence="7 8" key="1">
    <citation type="submission" date="2014-03" db="EMBL/GenBank/DDBJ databases">
        <title>Sequencing and Comparison of Genomes and Transcriptome Profiles of Human Ehrlichiosis Agents.</title>
        <authorList>
            <person name="Lin M."/>
            <person name="Daugherty S.C."/>
            <person name="Nagaraj S."/>
            <person name="Cheng Z."/>
            <person name="Xiong Q."/>
            <person name="Lin F.-Y."/>
            <person name="Sengamalay N."/>
            <person name="Ott S."/>
            <person name="Godinez A."/>
            <person name="Tallon L.J."/>
            <person name="Sadzewicz L."/>
            <person name="Fraser C.M."/>
            <person name="Dunning Hotopp J.C."/>
            <person name="Rikihisa Y."/>
        </authorList>
    </citation>
    <scope>NUCLEOTIDE SEQUENCE [LARGE SCALE GENOMIC DNA]</scope>
    <source>
        <strain evidence="7 8">Oregon</strain>
    </source>
</reference>
<dbReference type="SUPFAM" id="SSF55874">
    <property type="entry name" value="ATPase domain of HSP90 chaperone/DNA topoisomerase II/histidine kinase"/>
    <property type="match status" value="1"/>
</dbReference>
<keyword evidence="4" id="KW-0808">Transferase</keyword>
<dbReference type="SMART" id="SM00387">
    <property type="entry name" value="HATPase_c"/>
    <property type="match status" value="1"/>
</dbReference>
<evidence type="ECO:0000256" key="2">
    <source>
        <dbReference type="ARBA" id="ARBA00012438"/>
    </source>
</evidence>
<evidence type="ECO:0000313" key="7">
    <source>
        <dbReference type="EMBL" id="AHX11451.1"/>
    </source>
</evidence>
<keyword evidence="8" id="KW-1185">Reference proteome</keyword>
<evidence type="ECO:0000256" key="3">
    <source>
        <dbReference type="ARBA" id="ARBA00022553"/>
    </source>
</evidence>
<dbReference type="Proteomes" id="UP000023755">
    <property type="component" value="Chromosome"/>
</dbReference>
<dbReference type="InterPro" id="IPR005467">
    <property type="entry name" value="His_kinase_dom"/>
</dbReference>
<dbReference type="Gene3D" id="3.30.565.10">
    <property type="entry name" value="Histidine kinase-like ATPase, C-terminal domain"/>
    <property type="match status" value="1"/>
</dbReference>
<dbReference type="SUPFAM" id="SSF47384">
    <property type="entry name" value="Homodimeric domain of signal transducing histidine kinase"/>
    <property type="match status" value="1"/>
</dbReference>
<dbReference type="GO" id="GO:0000155">
    <property type="term" value="F:phosphorelay sensor kinase activity"/>
    <property type="evidence" value="ECO:0007669"/>
    <property type="project" value="InterPro"/>
</dbReference>
<dbReference type="PRINTS" id="PR00344">
    <property type="entry name" value="BCTRLSENSOR"/>
</dbReference>